<evidence type="ECO:0000256" key="2">
    <source>
        <dbReference type="ARBA" id="ARBA00004584"/>
    </source>
</evidence>
<dbReference type="GeneID" id="100528232"/>
<dbReference type="PANTHER" id="PTHR34436">
    <property type="entry name" value="CENTROMERE PROTEIN M"/>
    <property type="match status" value="1"/>
</dbReference>
<proteinExistence type="predicted"/>
<evidence type="ECO:0000256" key="6">
    <source>
        <dbReference type="ARBA" id="ARBA00023328"/>
    </source>
</evidence>
<keyword evidence="7" id="KW-1185">Reference proteome</keyword>
<dbReference type="GO" id="GO:0000775">
    <property type="term" value="C:chromosome, centromeric region"/>
    <property type="evidence" value="ECO:0007669"/>
    <property type="project" value="UniProtKB-SubCell"/>
</dbReference>
<evidence type="ECO:0000256" key="4">
    <source>
        <dbReference type="ARBA" id="ARBA00022454"/>
    </source>
</evidence>
<evidence type="ECO:0000313" key="8">
    <source>
        <dbReference type="RefSeq" id="XP_047007090.1"/>
    </source>
</evidence>
<reference evidence="7" key="1">
    <citation type="journal article" date="2016" name="Nat. Commun.">
        <title>The channel catfish genome sequence provides insights into the evolution of scale formation in teleosts.</title>
        <authorList>
            <person name="Liu Z."/>
            <person name="Liu S."/>
            <person name="Yao J."/>
            <person name="Bao L."/>
            <person name="Zhang J."/>
            <person name="Li Y."/>
            <person name="Jiang C."/>
            <person name="Sun L."/>
            <person name="Wang R."/>
            <person name="Zhang Y."/>
            <person name="Zhou T."/>
            <person name="Zeng Q."/>
            <person name="Fu Q."/>
            <person name="Gao S."/>
            <person name="Li N."/>
            <person name="Koren S."/>
            <person name="Jiang Y."/>
            <person name="Zimin A."/>
            <person name="Xu P."/>
            <person name="Phillippy A.M."/>
            <person name="Geng X."/>
            <person name="Song L."/>
            <person name="Sun F."/>
            <person name="Li C."/>
            <person name="Wang X."/>
            <person name="Chen A."/>
            <person name="Jin Y."/>
            <person name="Yuan Z."/>
            <person name="Yang Y."/>
            <person name="Tan S."/>
            <person name="Peatman E."/>
            <person name="Lu J."/>
            <person name="Qin Z."/>
            <person name="Dunham R."/>
            <person name="Li Z."/>
            <person name="Sonstegard T."/>
            <person name="Feng J."/>
            <person name="Danzmann R.G."/>
            <person name="Schroeder S."/>
            <person name="Scheffler B."/>
            <person name="Duke M.V."/>
            <person name="Ballard L."/>
            <person name="Kucuktas H."/>
            <person name="Kaltenboeck L."/>
            <person name="Liu H."/>
            <person name="Armbruster J."/>
            <person name="Xie Y."/>
            <person name="Kirby M.L."/>
            <person name="Tian Y."/>
            <person name="Flanagan M.E."/>
            <person name="Mu W."/>
            <person name="Waldbieser G.C."/>
        </authorList>
    </citation>
    <scope>NUCLEOTIDE SEQUENCE [LARGE SCALE GENOMIC DNA]</scope>
    <source>
        <strain evidence="7">SDA103</strain>
    </source>
</reference>
<evidence type="ECO:0000256" key="1">
    <source>
        <dbReference type="ARBA" id="ARBA00004123"/>
    </source>
</evidence>
<dbReference type="PANTHER" id="PTHR34436:SF1">
    <property type="entry name" value="CENTROMERE PROTEIN M"/>
    <property type="match status" value="1"/>
</dbReference>
<keyword evidence="5" id="KW-0539">Nucleus</keyword>
<dbReference type="GO" id="GO:0005634">
    <property type="term" value="C:nucleus"/>
    <property type="evidence" value="ECO:0007669"/>
    <property type="project" value="UniProtKB-SubCell"/>
</dbReference>
<dbReference type="CTD" id="402852"/>
<dbReference type="Pfam" id="PF11111">
    <property type="entry name" value="CENP-M"/>
    <property type="match status" value="1"/>
</dbReference>
<dbReference type="InterPro" id="IPR020987">
    <property type="entry name" value="Centromere_Cenp-M"/>
</dbReference>
<dbReference type="OrthoDB" id="2386686at2759"/>
<dbReference type="InterPro" id="IPR027417">
    <property type="entry name" value="P-loop_NTPase"/>
</dbReference>
<evidence type="ECO:0000313" key="7">
    <source>
        <dbReference type="Proteomes" id="UP000221080"/>
    </source>
</evidence>
<gene>
    <name evidence="8" type="primary">pane1</name>
    <name evidence="8" type="synonym">cenpm</name>
</gene>
<sequence>MALLAPYSKIPEPNTATVLVSSQLRCVCVVLTPKHLFIATVNYQLAKFSGPSFRLVENEEKFQSKLADAIVKREKDVNVNVRLACRLPLPVENGETRPRVDLVVFIVNLLFERSLQVVENSLNHLSSDYFLGKVCFMVTDARCGALAQERLLSVKKLAASHRCPVICAEHQTEDGISMAASRLLTILKVSAGQSPLATTALYLSTLTRCTVPFELYED</sequence>
<organism evidence="7 8">
    <name type="scientific">Ictalurus punctatus</name>
    <name type="common">Channel catfish</name>
    <name type="synonym">Silurus punctatus</name>
    <dbReference type="NCBI Taxonomy" id="7998"/>
    <lineage>
        <taxon>Eukaryota</taxon>
        <taxon>Metazoa</taxon>
        <taxon>Chordata</taxon>
        <taxon>Craniata</taxon>
        <taxon>Vertebrata</taxon>
        <taxon>Euteleostomi</taxon>
        <taxon>Actinopterygii</taxon>
        <taxon>Neopterygii</taxon>
        <taxon>Teleostei</taxon>
        <taxon>Ostariophysi</taxon>
        <taxon>Siluriformes</taxon>
        <taxon>Ictaluridae</taxon>
        <taxon>Ictalurus</taxon>
    </lineage>
</organism>
<evidence type="ECO:0000256" key="5">
    <source>
        <dbReference type="ARBA" id="ARBA00023242"/>
    </source>
</evidence>
<accession>A0A979EM73</accession>
<reference evidence="8" key="2">
    <citation type="submission" date="2025-08" db="UniProtKB">
        <authorList>
            <consortium name="RefSeq"/>
        </authorList>
    </citation>
    <scope>IDENTIFICATION</scope>
    <source>
        <tissue evidence="8">Blood</tissue>
    </source>
</reference>
<name>A0A979EM73_ICTPU</name>
<dbReference type="Proteomes" id="UP000221080">
    <property type="component" value="Chromosome 26"/>
</dbReference>
<dbReference type="AlphaFoldDB" id="A0A979EM73"/>
<comment type="subcellular location">
    <subcellularLocation>
        <location evidence="2">Chromosome</location>
        <location evidence="2">Centromere</location>
    </subcellularLocation>
    <subcellularLocation>
        <location evidence="1">Nucleus</location>
    </subcellularLocation>
</comment>
<keyword evidence="6" id="KW-0137">Centromere</keyword>
<dbReference type="RefSeq" id="XP_047007090.1">
    <property type="nucleotide sequence ID" value="XM_047151134.2"/>
</dbReference>
<keyword evidence="4" id="KW-0158">Chromosome</keyword>
<dbReference type="Gene3D" id="3.40.50.300">
    <property type="entry name" value="P-loop containing nucleotide triphosphate hydrolases"/>
    <property type="match status" value="1"/>
</dbReference>
<evidence type="ECO:0000256" key="3">
    <source>
        <dbReference type="ARBA" id="ARBA00016382"/>
    </source>
</evidence>
<protein>
    <recommendedName>
        <fullName evidence="3">Centromere protein M</fullName>
    </recommendedName>
</protein>